<feature type="compositionally biased region" description="Basic and acidic residues" evidence="2">
    <location>
        <begin position="163"/>
        <end position="172"/>
    </location>
</feature>
<keyword evidence="1" id="KW-0195">Cyclin</keyword>
<feature type="region of interest" description="Disordered" evidence="2">
    <location>
        <begin position="130"/>
        <end position="226"/>
    </location>
</feature>
<sequence length="545" mass="60857">MPSEDLDQLYHLVQLFIKGLTRPQCQYTHLLPLPHLNHRHATGSIAQRSKLSSSPGAQHRGSLLMDAESEHLQETECIAALAKAPPSFFAKYRISKSEEATPLELLSNPLLPSEAALAHHQNNMLFISPPDIPSPPKECPPDPPSDVSVEISHSSHSTIPSIRFEDEKKSYRSPESGNASPDLILDLPKNIIPAKNRPRISDSNKDGNSTRAFGLPHPNPTLNQMRKRPSLTPFALYHLIMCMRETGRRLAMSDLAIARACTLMYRALSVLITGRDNTNPSSTGGPVLSTNLQLAPGVVDEFAIDSKDPEIRRMTNKESINESLEKSLNNVDAHTLGMACLSLAGKTQEEHMRMRDVILAYHRCLHQHDMSGQAPLDASEDYDKLRESLVQCELLLMRLLSFDARQPAMPHPYLLHYISALLHWIGKGVVHTNPDQTTSPEQRTRYQSLTRLPGLAWSILADSYHTSLCLQFQPDHIAASILHLALRLAGVEVPGNRQSEMAWWQAISNSLSREIVEEIQLKVMTVYDIDDAMQSRAIPSGRRFE</sequence>
<dbReference type="Proteomes" id="UP001626550">
    <property type="component" value="Unassembled WGS sequence"/>
</dbReference>
<feature type="compositionally biased region" description="Pro residues" evidence="2">
    <location>
        <begin position="130"/>
        <end position="144"/>
    </location>
</feature>
<dbReference type="Gene3D" id="1.10.472.10">
    <property type="entry name" value="Cyclin-like"/>
    <property type="match status" value="2"/>
</dbReference>
<evidence type="ECO:0000313" key="3">
    <source>
        <dbReference type="EMBL" id="KAL3321216.1"/>
    </source>
</evidence>
<dbReference type="CDD" id="cd20534">
    <property type="entry name" value="CYCLIN_CCNM_CCNQ_rpt1"/>
    <property type="match status" value="1"/>
</dbReference>
<accession>A0ABD2QRX3</accession>
<reference evidence="3 4" key="1">
    <citation type="submission" date="2024-11" db="EMBL/GenBank/DDBJ databases">
        <title>Adaptive evolution of stress response genes in parasites aligns with host niche diversity.</title>
        <authorList>
            <person name="Hahn C."/>
            <person name="Resl P."/>
        </authorList>
    </citation>
    <scope>NUCLEOTIDE SEQUENCE [LARGE SCALE GENOMIC DNA]</scope>
    <source>
        <strain evidence="3">EGGRZ-B1_66</strain>
        <tissue evidence="3">Body</tissue>
    </source>
</reference>
<dbReference type="SUPFAM" id="SSF47954">
    <property type="entry name" value="Cyclin-like"/>
    <property type="match status" value="2"/>
</dbReference>
<name>A0ABD2QRX3_9PLAT</name>
<dbReference type="InterPro" id="IPR048053">
    <property type="entry name" value="Cyclin-Q_second_cyclin_box"/>
</dbReference>
<dbReference type="AlphaFoldDB" id="A0ABD2QRX3"/>
<comment type="caution">
    <text evidence="3">The sequence shown here is derived from an EMBL/GenBank/DDBJ whole genome shotgun (WGS) entry which is preliminary data.</text>
</comment>
<dbReference type="PANTHER" id="PTHR10026">
    <property type="entry name" value="CYCLIN"/>
    <property type="match status" value="1"/>
</dbReference>
<feature type="compositionally biased region" description="Low complexity" evidence="2">
    <location>
        <begin position="151"/>
        <end position="162"/>
    </location>
</feature>
<organism evidence="3 4">
    <name type="scientific">Cichlidogyrus casuarinus</name>
    <dbReference type="NCBI Taxonomy" id="1844966"/>
    <lineage>
        <taxon>Eukaryota</taxon>
        <taxon>Metazoa</taxon>
        <taxon>Spiralia</taxon>
        <taxon>Lophotrochozoa</taxon>
        <taxon>Platyhelminthes</taxon>
        <taxon>Monogenea</taxon>
        <taxon>Monopisthocotylea</taxon>
        <taxon>Dactylogyridea</taxon>
        <taxon>Ancyrocephalidae</taxon>
        <taxon>Cichlidogyrus</taxon>
    </lineage>
</organism>
<evidence type="ECO:0000313" key="4">
    <source>
        <dbReference type="Proteomes" id="UP001626550"/>
    </source>
</evidence>
<dbReference type="InterPro" id="IPR048055">
    <property type="entry name" value="Cyclin-Q_first_cyclin_box"/>
</dbReference>
<protein>
    <submittedName>
        <fullName evidence="3">Cyclin- protein fam58a</fullName>
    </submittedName>
</protein>
<evidence type="ECO:0000256" key="1">
    <source>
        <dbReference type="ARBA" id="ARBA00023127"/>
    </source>
</evidence>
<evidence type="ECO:0000256" key="2">
    <source>
        <dbReference type="SAM" id="MobiDB-lite"/>
    </source>
</evidence>
<dbReference type="EMBL" id="JBJKFK010000005">
    <property type="protein sequence ID" value="KAL3321216.1"/>
    <property type="molecule type" value="Genomic_DNA"/>
</dbReference>
<proteinExistence type="predicted"/>
<dbReference type="InterPro" id="IPR043198">
    <property type="entry name" value="Cyclin/Ssn8"/>
</dbReference>
<dbReference type="InterPro" id="IPR036915">
    <property type="entry name" value="Cyclin-like_sf"/>
</dbReference>
<keyword evidence="4" id="KW-1185">Reference proteome</keyword>
<dbReference type="CDD" id="cd20535">
    <property type="entry name" value="CYCLIN_CCNM_CCNQ_rpt2"/>
    <property type="match status" value="1"/>
</dbReference>
<gene>
    <name evidence="3" type="primary">FAM58A</name>
    <name evidence="3" type="ORF">Ciccas_000094</name>
</gene>